<gene>
    <name evidence="2" type="ORF">PS652_02823</name>
    <name evidence="3" type="ORF">PS652_03571</name>
</gene>
<dbReference type="Proteomes" id="UP000326595">
    <property type="component" value="Chromosome"/>
</dbReference>
<dbReference type="EMBL" id="OZ024668">
    <property type="protein sequence ID" value="CAK9889990.1"/>
    <property type="molecule type" value="Genomic_DNA"/>
</dbReference>
<dbReference type="AlphaFoldDB" id="A0A5E6V138"/>
<dbReference type="GO" id="GO:0003677">
    <property type="term" value="F:DNA binding"/>
    <property type="evidence" value="ECO:0007669"/>
    <property type="project" value="InterPro"/>
</dbReference>
<dbReference type="Pfam" id="PF01609">
    <property type="entry name" value="DDE_Tnp_1"/>
    <property type="match status" value="1"/>
</dbReference>
<evidence type="ECO:0000313" key="4">
    <source>
        <dbReference type="Proteomes" id="UP000326595"/>
    </source>
</evidence>
<proteinExistence type="predicted"/>
<evidence type="ECO:0000313" key="2">
    <source>
        <dbReference type="EMBL" id="CAK9889990.1"/>
    </source>
</evidence>
<dbReference type="PANTHER" id="PTHR30007:SF1">
    <property type="entry name" value="BLR1914 PROTEIN"/>
    <property type="match status" value="1"/>
</dbReference>
<reference evidence="3" key="1">
    <citation type="submission" date="2019-09" db="EMBL/GenBank/DDBJ databases">
        <authorList>
            <person name="Chandra G."/>
            <person name="Truman W A."/>
        </authorList>
    </citation>
    <scope>NUCLEOTIDE SEQUENCE [LARGE SCALE GENOMIC DNA]</scope>
    <source>
        <strain evidence="3">PS652</strain>
    </source>
</reference>
<dbReference type="GO" id="GO:0006313">
    <property type="term" value="P:DNA transposition"/>
    <property type="evidence" value="ECO:0007669"/>
    <property type="project" value="InterPro"/>
</dbReference>
<dbReference type="NCBIfam" id="NF033580">
    <property type="entry name" value="transpos_IS5_3"/>
    <property type="match status" value="1"/>
</dbReference>
<organism evidence="3">
    <name type="scientific">Pseudomonas fluorescens</name>
    <dbReference type="NCBI Taxonomy" id="294"/>
    <lineage>
        <taxon>Bacteria</taxon>
        <taxon>Pseudomonadati</taxon>
        <taxon>Pseudomonadota</taxon>
        <taxon>Gammaproteobacteria</taxon>
        <taxon>Pseudomonadales</taxon>
        <taxon>Pseudomonadaceae</taxon>
        <taxon>Pseudomonas</taxon>
    </lineage>
</organism>
<accession>A0A5E6V138</accession>
<reference evidence="2 4" key="2">
    <citation type="submission" date="2024-03" db="EMBL/GenBank/DDBJ databases">
        <authorList>
            <person name="Alaster D. Moffat"/>
            <person name="Govind Chandra"/>
            <person name="Andrew W. Truman"/>
        </authorList>
    </citation>
    <scope>NUCLEOTIDE SEQUENCE [LARGE SCALE GENOMIC DNA]</scope>
    <source>
        <strain evidence="2">PS652</strain>
    </source>
</reference>
<evidence type="ECO:0000259" key="1">
    <source>
        <dbReference type="Pfam" id="PF01609"/>
    </source>
</evidence>
<feature type="domain" description="Transposase IS4-like" evidence="1">
    <location>
        <begin position="2"/>
        <end position="134"/>
    </location>
</feature>
<sequence>MLCDANGTPLRFLLSGGQASDINYAQPLLDDVSIPSGQRGRPRKRCKRLLADKGYDAEVLRRYCDQYRMQPVIPLRSMKRKPKPGLPRLFDRPKYRQRNIIERMFGWLKENRRIVTRFDKLAKSYAAMVSLACSMRCLRQLFSYRA</sequence>
<evidence type="ECO:0000313" key="3">
    <source>
        <dbReference type="EMBL" id="VVN06299.1"/>
    </source>
</evidence>
<protein>
    <submittedName>
        <fullName evidence="3">IS5 family transposase ISPst8</fullName>
    </submittedName>
</protein>
<dbReference type="GO" id="GO:0004803">
    <property type="term" value="F:transposase activity"/>
    <property type="evidence" value="ECO:0007669"/>
    <property type="project" value="InterPro"/>
</dbReference>
<name>A0A5E6V138_PSEFL</name>
<dbReference type="PANTHER" id="PTHR30007">
    <property type="entry name" value="PHP DOMAIN PROTEIN"/>
    <property type="match status" value="1"/>
</dbReference>
<dbReference type="EMBL" id="CABVHG010000021">
    <property type="protein sequence ID" value="VVN06299.1"/>
    <property type="molecule type" value="Genomic_DNA"/>
</dbReference>
<dbReference type="InterPro" id="IPR002559">
    <property type="entry name" value="Transposase_11"/>
</dbReference>